<gene>
    <name evidence="1" type="ORF">H1X69_26770</name>
</gene>
<comment type="caution">
    <text evidence="1">The sequence shown here is derived from an EMBL/GenBank/DDBJ whole genome shotgun (WGS) entry which is preliminary data.</text>
</comment>
<protein>
    <submittedName>
        <fullName evidence="1">Uncharacterized protein</fullName>
    </submittedName>
</protein>
<proteinExistence type="predicted"/>
<accession>A0A7W2HX78</accession>
<dbReference type="EMBL" id="JACERG010000017">
    <property type="protein sequence ID" value="MBA5224980.1"/>
    <property type="molecule type" value="Genomic_DNA"/>
</dbReference>
<evidence type="ECO:0000313" key="2">
    <source>
        <dbReference type="Proteomes" id="UP000587608"/>
    </source>
</evidence>
<sequence>MTVVINTPRQFRLDQPVVGPGVPLADAQLTRIEPLLPDGREGGVAAGVTVVK</sequence>
<evidence type="ECO:0000313" key="1">
    <source>
        <dbReference type="EMBL" id="MBA5224980.1"/>
    </source>
</evidence>
<organism evidence="1 2">
    <name type="scientific">Streptomyces griseoaurantiacus</name>
    <dbReference type="NCBI Taxonomy" id="68213"/>
    <lineage>
        <taxon>Bacteria</taxon>
        <taxon>Bacillati</taxon>
        <taxon>Actinomycetota</taxon>
        <taxon>Actinomycetes</taxon>
        <taxon>Kitasatosporales</taxon>
        <taxon>Streptomycetaceae</taxon>
        <taxon>Streptomyces</taxon>
        <taxon>Streptomyces aurantiacus group</taxon>
    </lineage>
</organism>
<dbReference type="Proteomes" id="UP000587608">
    <property type="component" value="Unassembled WGS sequence"/>
</dbReference>
<reference evidence="1 2" key="1">
    <citation type="submission" date="2020-07" db="EMBL/GenBank/DDBJ databases">
        <title>Differential regulation of undecylprodigiosin biosynthesis in the yeast-scavenging Streptomyces strain MBK6.</title>
        <authorList>
            <person name="Baral B."/>
            <person name="Siitonen V."/>
            <person name="Laughlin M."/>
            <person name="Yamada K."/>
            <person name="Ilomaeki M."/>
            <person name="Metsae-Ketelae M."/>
            <person name="Niemi J."/>
        </authorList>
    </citation>
    <scope>NUCLEOTIDE SEQUENCE [LARGE SCALE GENOMIC DNA]</scope>
    <source>
        <strain evidence="1 2">MBK6</strain>
    </source>
</reference>
<name>A0A7W2HX78_9ACTN</name>
<dbReference type="RefSeq" id="WP_191854342.1">
    <property type="nucleotide sequence ID" value="NZ_CP108324.1"/>
</dbReference>
<dbReference type="AlphaFoldDB" id="A0A7W2HX78"/>